<keyword evidence="2" id="KW-1185">Reference proteome</keyword>
<reference evidence="1" key="1">
    <citation type="submission" date="2019-11" db="EMBL/GenBank/DDBJ databases">
        <title>Nori genome reveals adaptations in red seaweeds to the harsh intertidal environment.</title>
        <authorList>
            <person name="Wang D."/>
            <person name="Mao Y."/>
        </authorList>
    </citation>
    <scope>NUCLEOTIDE SEQUENCE</scope>
    <source>
        <tissue evidence="1">Gametophyte</tissue>
    </source>
</reference>
<dbReference type="EMBL" id="CM020620">
    <property type="protein sequence ID" value="KAK1868831.1"/>
    <property type="molecule type" value="Genomic_DNA"/>
</dbReference>
<organism evidence="1 2">
    <name type="scientific">Pyropia yezoensis</name>
    <name type="common">Susabi-nori</name>
    <name type="synonym">Porphyra yezoensis</name>
    <dbReference type="NCBI Taxonomy" id="2788"/>
    <lineage>
        <taxon>Eukaryota</taxon>
        <taxon>Rhodophyta</taxon>
        <taxon>Bangiophyceae</taxon>
        <taxon>Bangiales</taxon>
        <taxon>Bangiaceae</taxon>
        <taxon>Pyropia</taxon>
    </lineage>
</organism>
<accession>A0ACC3CEZ0</accession>
<comment type="caution">
    <text evidence="1">The sequence shown here is derived from an EMBL/GenBank/DDBJ whole genome shotgun (WGS) entry which is preliminary data.</text>
</comment>
<sequence length="1501" mass="155004">MGVPAFFRWLSMKYPRILHDCVEHVRWDTKTGKPLPIDALGPNPNGVEYDNLYLDMNGIIHPCTHPEDKPAPTTEVAMFEDVCAYVDRLVAIVRPRKLIYLAVDGVAPRAKINQQRSRRFRSAREAIEAAAEAAELRKEFKAAGLLAPEEPAASKVETPVVSPAERPPAAATGPAGDAVVDEVADSGGSFDSNVITPGTPFMSRLAVALRKHVVLRMAEGGIWSSLRVILSDASVPGEGEHKIAQFIRVQRTQPGYDPAVRHVLYGLDADLIMLALATHEQYFTVLRELVFPPTRGPPGGRGGPSAATTDAVSLKSKLSEASVTGTDVLEGTLAELGGMKPFQWLHVHTLREYLDHEFKADVSDGLRRLAEPGGMVYDLERAIDDFVFLCFFVGNDFLPHLPTLDIREGAIDFLLELYKGLVPTLGYLTDGTGDVDFAKVRVLLADVGRKEDQVFAKRMESEARSRQRDREEKARVAAQEAAATVAAAVPLPDSPTSGGKQSKKRRTRDEAAASPPAVAAVETKGATGKAASKDPGPPPPASDDEMIPLGRGNIKPDKKKKVMADSFSVANSLRVNLSDIAKRRRVSGVDEPTTPVAGKATGEKGAAVGGTFSLAEGSGAPVAGAAPNPVPLAPDADFSEELKKRLRTKGEVGELPDNVRLGEAGWKARYYSTKFGWSATDLESKATLVRSYYEGLLWVMHYYYRGCTSWEWYFPYHYAPFASDLVDVDVLSDNIHFSLGRPFRPFTQLMGVMPASSGKLVLPRCYSRLMSSLKSPILEYYPEDFEIDLNGKRFAWQGVALLPFVDEKRLHAALEPLAPLLTPEEAARNSFGRPRLLAHSNSALGVALLQIKAALQSDGAVPGVDVQMVEPAPAVDAAVKDSGVETPTGEAPADTLSAAVPAAVNVLAGDAPAAGGGPRAKASLRDRPLVEAPAAAAPTSGAPAAASPVPALPAVESPPGQAASQAPTGEGPAAERPVSEAPTGETPAVDKPAASTPTAVTSPAASADATTSAAETHATDAPAAGTSTVETPVAESPAAEARAVDTTSDTLALDAPVPETSTVGAPVAQPPAVDEAPVKTDNDEFDEEAEGAGEGSLVPIPEVATAAMCFGSVRCVSLLPPKTVEAEYTLPRTAGHIPHLLPGAEGWAPKTLTGSDLAEVARAGWRPAKFGTLGKAADILARERRSSNVGGRRGGGGAGGGGGGRRSGRGSRGHGSGVIHELGSGSYAGPRAGSYGGGGAATVGAAAPSPYGQYAAQQQHARQSGGYGGPGAYGAQLQQGGYGGGGDNQYYSGGQSSYGRGGGGYAGQGGSGGYGGGGGGAGGYDGGSGGGYYASQQQRGWGGGYNSFFGGQQAQGGGQQAPSSGYNGYSGGGYGQQQQQGGYGGQQQSYGQQGYGQSSYGQQQYGQQSGYSGGSYGQAAPYYQGGGTGAAAGGGAYGGGGDGYRGGRGGSGGGGNDGGARGGYGYDSFGSAPAVGRGSSLAGPTAELLRRGRGRGGRGGQ</sequence>
<evidence type="ECO:0000313" key="2">
    <source>
        <dbReference type="Proteomes" id="UP000798662"/>
    </source>
</evidence>
<dbReference type="Proteomes" id="UP000798662">
    <property type="component" value="Chromosome 3"/>
</dbReference>
<gene>
    <name evidence="1" type="ORF">I4F81_011313</name>
</gene>
<proteinExistence type="predicted"/>
<protein>
    <submittedName>
        <fullName evidence="1">Uncharacterized protein</fullName>
    </submittedName>
</protein>
<name>A0ACC3CEZ0_PYRYE</name>
<evidence type="ECO:0000313" key="1">
    <source>
        <dbReference type="EMBL" id="KAK1868831.1"/>
    </source>
</evidence>